<dbReference type="PANTHER" id="PTHR34496">
    <property type="entry name" value="GLCNAC TRANSFERASE-RELATED"/>
    <property type="match status" value="1"/>
</dbReference>
<dbReference type="InterPro" id="IPR029044">
    <property type="entry name" value="Nucleotide-diphossugar_trans"/>
</dbReference>
<accession>A0A7S0J1K7</accession>
<dbReference type="AlphaFoldDB" id="A0A7S0J1K7"/>
<evidence type="ECO:0000256" key="1">
    <source>
        <dbReference type="SAM" id="MobiDB-lite"/>
    </source>
</evidence>
<dbReference type="EMBL" id="HBER01027173">
    <property type="protein sequence ID" value="CAD8538396.1"/>
    <property type="molecule type" value="Transcribed_RNA"/>
</dbReference>
<dbReference type="Pfam" id="PF11397">
    <property type="entry name" value="GlcNAc"/>
    <property type="match status" value="2"/>
</dbReference>
<dbReference type="InterPro" id="IPR021067">
    <property type="entry name" value="Glycosyltransferase"/>
</dbReference>
<proteinExistence type="predicted"/>
<sequence length="443" mass="50122">MWRWNELPASAAPTMRPDPAPQGAQSVWPLFDQLEREPFTGALVPRFWRPPPGVDLDAHLERLGGEPTILLMISSYRDFQCAETVSDAYLKAMHPERVSVAVVQQTSVADSSCDSPTLSCAAAPEQPLCAHASRVRIFTLDAKNATGPIYARHVGSRMYRGEAFVMQVDAHNLFVRNWDTDVLTQWHATRNEYAVLSTYLTDLQGSLDARGTSLRATRPIMCNSDFKEGGSTVAYMRHGSQPEEVPALREQPMLQPFWGAGFHFSRGHWVVRVPYDCCLPMVFMGEEISMGVRSWSHGYDVYAPTRSVLFHEYAAFSHRRRAVTLFWENDGRQNKGRYEESIRRLTALVELDPSVDPSSFSRQGEAMYGLGHARPASLFYRLFLIDVHGRSTKPICSWVRDGTMHKDFTRHLRADGKGIDYARLADYNTSAHVRLACTDRIWC</sequence>
<reference evidence="2" key="1">
    <citation type="submission" date="2021-01" db="EMBL/GenBank/DDBJ databases">
        <authorList>
            <person name="Corre E."/>
            <person name="Pelletier E."/>
            <person name="Niang G."/>
            <person name="Scheremetjew M."/>
            <person name="Finn R."/>
            <person name="Kale V."/>
            <person name="Holt S."/>
            <person name="Cochrane G."/>
            <person name="Meng A."/>
            <person name="Brown T."/>
            <person name="Cohen L."/>
        </authorList>
    </citation>
    <scope>NUCLEOTIDE SEQUENCE</scope>
    <source>
        <strain evidence="2">RCC1130</strain>
    </source>
</reference>
<organism evidence="2">
    <name type="scientific">Calcidiscus leptoporus</name>
    <dbReference type="NCBI Taxonomy" id="127549"/>
    <lineage>
        <taxon>Eukaryota</taxon>
        <taxon>Haptista</taxon>
        <taxon>Haptophyta</taxon>
        <taxon>Prymnesiophyceae</taxon>
        <taxon>Coccolithales</taxon>
        <taxon>Calcidiscaceae</taxon>
        <taxon>Calcidiscus</taxon>
    </lineage>
</organism>
<evidence type="ECO:0000313" key="2">
    <source>
        <dbReference type="EMBL" id="CAD8538396.1"/>
    </source>
</evidence>
<gene>
    <name evidence="2" type="ORF">CLEP1334_LOCUS13679</name>
</gene>
<dbReference type="PANTHER" id="PTHR34496:SF6">
    <property type="entry name" value="GLYCOSYLTRANSFERASE 2-LIKE DOMAIN-CONTAINING PROTEIN"/>
    <property type="match status" value="1"/>
</dbReference>
<protein>
    <submittedName>
        <fullName evidence="2">Uncharacterized protein</fullName>
    </submittedName>
</protein>
<feature type="region of interest" description="Disordered" evidence="1">
    <location>
        <begin position="1"/>
        <end position="24"/>
    </location>
</feature>
<name>A0A7S0J1K7_9EUKA</name>
<dbReference type="SUPFAM" id="SSF53448">
    <property type="entry name" value="Nucleotide-diphospho-sugar transferases"/>
    <property type="match status" value="1"/>
</dbReference>